<comment type="caution">
    <text evidence="2">The sequence shown here is derived from an EMBL/GenBank/DDBJ whole genome shotgun (WGS) entry which is preliminary data.</text>
</comment>
<sequence length="152" mass="16802">MNLVGYTMLLAVAMLHVSGLLADADGLDSAAPDFDKRRGWGKRAEDALEGEEIDKRRGWGKRADEVDKRRGWGKRSASLSTHGDGVDAGDTGVFYSSQVKRRGWGKRAGPEDLAWAREEVKRRGWGKRADICEEINDKIYAHVAKAVEVGEC</sequence>
<name>A0AAD9P425_RIDPI</name>
<gene>
    <name evidence="2" type="ORF">NP493_157g02013</name>
</gene>
<keyword evidence="1" id="KW-0732">Signal</keyword>
<reference evidence="2" key="1">
    <citation type="journal article" date="2023" name="Mol. Biol. Evol.">
        <title>Third-Generation Sequencing Reveals the Adaptive Role of the Epigenome in Three Deep-Sea Polychaetes.</title>
        <authorList>
            <person name="Perez M."/>
            <person name="Aroh O."/>
            <person name="Sun Y."/>
            <person name="Lan Y."/>
            <person name="Juniper S.K."/>
            <person name="Young C.R."/>
            <person name="Angers B."/>
            <person name="Qian P.Y."/>
        </authorList>
    </citation>
    <scope>NUCLEOTIDE SEQUENCE</scope>
    <source>
        <strain evidence="2">R07B-5</strain>
    </source>
</reference>
<evidence type="ECO:0000313" key="3">
    <source>
        <dbReference type="Proteomes" id="UP001209878"/>
    </source>
</evidence>
<evidence type="ECO:0000313" key="2">
    <source>
        <dbReference type="EMBL" id="KAK2187674.1"/>
    </source>
</evidence>
<feature type="chain" id="PRO_5042286725" evidence="1">
    <location>
        <begin position="23"/>
        <end position="152"/>
    </location>
</feature>
<dbReference type="AlphaFoldDB" id="A0AAD9P425"/>
<protein>
    <submittedName>
        <fullName evidence="2">Uncharacterized protein</fullName>
    </submittedName>
</protein>
<organism evidence="2 3">
    <name type="scientific">Ridgeia piscesae</name>
    <name type="common">Tubeworm</name>
    <dbReference type="NCBI Taxonomy" id="27915"/>
    <lineage>
        <taxon>Eukaryota</taxon>
        <taxon>Metazoa</taxon>
        <taxon>Spiralia</taxon>
        <taxon>Lophotrochozoa</taxon>
        <taxon>Annelida</taxon>
        <taxon>Polychaeta</taxon>
        <taxon>Sedentaria</taxon>
        <taxon>Canalipalpata</taxon>
        <taxon>Sabellida</taxon>
        <taxon>Siboglinidae</taxon>
        <taxon>Ridgeia</taxon>
    </lineage>
</organism>
<feature type="signal peptide" evidence="1">
    <location>
        <begin position="1"/>
        <end position="22"/>
    </location>
</feature>
<keyword evidence="3" id="KW-1185">Reference proteome</keyword>
<evidence type="ECO:0000256" key="1">
    <source>
        <dbReference type="SAM" id="SignalP"/>
    </source>
</evidence>
<proteinExistence type="predicted"/>
<dbReference type="EMBL" id="JAODUO010000157">
    <property type="protein sequence ID" value="KAK2187674.1"/>
    <property type="molecule type" value="Genomic_DNA"/>
</dbReference>
<dbReference type="Proteomes" id="UP001209878">
    <property type="component" value="Unassembled WGS sequence"/>
</dbReference>
<accession>A0AAD9P425</accession>